<dbReference type="Proteomes" id="UP000284476">
    <property type="component" value="Unassembled WGS sequence"/>
</dbReference>
<evidence type="ECO:0000313" key="3">
    <source>
        <dbReference type="EMBL" id="RWR24658.1"/>
    </source>
</evidence>
<feature type="region of interest" description="Disordered" evidence="1">
    <location>
        <begin position="1"/>
        <end position="29"/>
    </location>
</feature>
<sequence>MPHGSGRQLPADAPPVQAPLATATSSKAPLRPAYKQHTAVDDLAGVVVDVEIVTGEEHDTGRVNERLDAIEVTLGVTPGRITADTIYGVGRVFAALEDRQIEAVIPPLRSPRAKGAQGFPSERFKYDPQNNVARCPAKKRLTPRNSTKSGKWYRADRHDCARCPLKAQCLPRGTPSRRVHIVTNHAATAGGSKARTARPRRSTDLPGPSAGESKT</sequence>
<dbReference type="EMBL" id="SAUZ01000001">
    <property type="protein sequence ID" value="RWR24658.1"/>
    <property type="molecule type" value="Genomic_DNA"/>
</dbReference>
<dbReference type="PANTHER" id="PTHR33408">
    <property type="entry name" value="TRANSPOSASE"/>
    <property type="match status" value="1"/>
</dbReference>
<dbReference type="GO" id="GO:0003677">
    <property type="term" value="F:DNA binding"/>
    <property type="evidence" value="ECO:0007669"/>
    <property type="project" value="InterPro"/>
</dbReference>
<proteinExistence type="predicted"/>
<organism evidence="3 4">
    <name type="scientific">Paenirhodobacter populi</name>
    <dbReference type="NCBI Taxonomy" id="2306993"/>
    <lineage>
        <taxon>Bacteria</taxon>
        <taxon>Pseudomonadati</taxon>
        <taxon>Pseudomonadota</taxon>
        <taxon>Alphaproteobacteria</taxon>
        <taxon>Rhodobacterales</taxon>
        <taxon>Rhodobacter group</taxon>
        <taxon>Paenirhodobacter</taxon>
    </lineage>
</organism>
<dbReference type="GO" id="GO:0004803">
    <property type="term" value="F:transposase activity"/>
    <property type="evidence" value="ECO:0007669"/>
    <property type="project" value="InterPro"/>
</dbReference>
<dbReference type="Pfam" id="PF01609">
    <property type="entry name" value="DDE_Tnp_1"/>
    <property type="match status" value="1"/>
</dbReference>
<feature type="domain" description="Transposase IS4-like" evidence="2">
    <location>
        <begin position="12"/>
        <end position="153"/>
    </location>
</feature>
<evidence type="ECO:0000259" key="2">
    <source>
        <dbReference type="Pfam" id="PF01609"/>
    </source>
</evidence>
<comment type="caution">
    <text evidence="3">The sequence shown here is derived from an EMBL/GenBank/DDBJ whole genome shotgun (WGS) entry which is preliminary data.</text>
</comment>
<dbReference type="AlphaFoldDB" id="A0A443JVX8"/>
<protein>
    <recommendedName>
        <fullName evidence="2">Transposase IS4-like domain-containing protein</fullName>
    </recommendedName>
</protein>
<dbReference type="GO" id="GO:0006313">
    <property type="term" value="P:DNA transposition"/>
    <property type="evidence" value="ECO:0007669"/>
    <property type="project" value="InterPro"/>
</dbReference>
<evidence type="ECO:0000313" key="4">
    <source>
        <dbReference type="Proteomes" id="UP000284476"/>
    </source>
</evidence>
<reference evidence="3 4" key="2">
    <citation type="submission" date="2019-01" db="EMBL/GenBank/DDBJ databases">
        <authorList>
            <person name="Li Y."/>
        </authorList>
    </citation>
    <scope>NUCLEOTIDE SEQUENCE [LARGE SCALE GENOMIC DNA]</scope>
    <source>
        <strain evidence="3 4">SK2B-1</strain>
    </source>
</reference>
<accession>A0A443JVX8</accession>
<reference evidence="3 4" key="1">
    <citation type="submission" date="2019-01" db="EMBL/GenBank/DDBJ databases">
        <title>Sinorhodobacter populi sp. nov. isolated from the symptomatic bark tissue of Populus euramericana canker.</title>
        <authorList>
            <person name="Xu G."/>
        </authorList>
    </citation>
    <scope>NUCLEOTIDE SEQUENCE [LARGE SCALE GENOMIC DNA]</scope>
    <source>
        <strain evidence="3 4">SK2B-1</strain>
    </source>
</reference>
<feature type="region of interest" description="Disordered" evidence="1">
    <location>
        <begin position="183"/>
        <end position="215"/>
    </location>
</feature>
<gene>
    <name evidence="3" type="ORF">D2T30_01675</name>
</gene>
<dbReference type="InterPro" id="IPR002559">
    <property type="entry name" value="Transposase_11"/>
</dbReference>
<evidence type="ECO:0000256" key="1">
    <source>
        <dbReference type="SAM" id="MobiDB-lite"/>
    </source>
</evidence>
<name>A0A443JVX8_9RHOB</name>